<evidence type="ECO:0000313" key="17">
    <source>
        <dbReference type="Proteomes" id="UP000516314"/>
    </source>
</evidence>
<dbReference type="InterPro" id="IPR005174">
    <property type="entry name" value="KIB1-4_b-propeller"/>
</dbReference>
<dbReference type="InterPro" id="IPR002938">
    <property type="entry name" value="FAD-bd"/>
</dbReference>
<dbReference type="PRINTS" id="PR00420">
    <property type="entry name" value="RNGMNOXGNASE"/>
</dbReference>
<dbReference type="SUPFAM" id="SSF53474">
    <property type="entry name" value="alpha/beta-Hydrolases"/>
    <property type="match status" value="1"/>
</dbReference>
<evidence type="ECO:0000256" key="11">
    <source>
        <dbReference type="ARBA" id="ARBA00022827"/>
    </source>
</evidence>
<evidence type="ECO:0000256" key="14">
    <source>
        <dbReference type="ARBA" id="ARBA00023002"/>
    </source>
</evidence>
<feature type="domain" description="FHA" evidence="15">
    <location>
        <begin position="1478"/>
        <end position="1532"/>
    </location>
</feature>
<dbReference type="InterPro" id="IPR036188">
    <property type="entry name" value="FAD/NAD-bd_sf"/>
</dbReference>
<dbReference type="InterPro" id="IPR002921">
    <property type="entry name" value="Fungal_lipase-type"/>
</dbReference>
<evidence type="ECO:0000256" key="5">
    <source>
        <dbReference type="ARBA" id="ARBA00012097"/>
    </source>
</evidence>
<keyword evidence="12" id="KW-0937">Abscisic acid biosynthesis</keyword>
<dbReference type="EC" id="1.14.15.21" evidence="5"/>
<evidence type="ECO:0000256" key="1">
    <source>
        <dbReference type="ARBA" id="ARBA00001974"/>
    </source>
</evidence>
<evidence type="ECO:0000256" key="9">
    <source>
        <dbReference type="ARBA" id="ARBA00022640"/>
    </source>
</evidence>
<dbReference type="UniPathway" id="UPA00090"/>
<keyword evidence="13" id="KW-0809">Transit peptide</keyword>
<evidence type="ECO:0000256" key="2">
    <source>
        <dbReference type="ARBA" id="ARBA00004229"/>
    </source>
</evidence>
<comment type="pathway">
    <text evidence="4">Plant hormone biosynthesis; abscisate biosynthesis.</text>
</comment>
<dbReference type="InterPro" id="IPR000253">
    <property type="entry name" value="FHA_dom"/>
</dbReference>
<dbReference type="Gene3D" id="3.40.50.1820">
    <property type="entry name" value="alpha/beta hydrolase"/>
    <property type="match status" value="1"/>
</dbReference>
<evidence type="ECO:0000256" key="6">
    <source>
        <dbReference type="ARBA" id="ARBA00015103"/>
    </source>
</evidence>
<evidence type="ECO:0000256" key="8">
    <source>
        <dbReference type="ARBA" id="ARBA00022630"/>
    </source>
</evidence>
<evidence type="ECO:0000256" key="10">
    <source>
        <dbReference type="ARBA" id="ARBA00022801"/>
    </source>
</evidence>
<dbReference type="Gene3D" id="2.60.200.20">
    <property type="match status" value="1"/>
</dbReference>
<evidence type="ECO:0000313" key="16">
    <source>
        <dbReference type="EMBL" id="CAD5336074.1"/>
    </source>
</evidence>
<dbReference type="InterPro" id="IPR029058">
    <property type="entry name" value="AB_hydrolase_fold"/>
</dbReference>
<dbReference type="FunFam" id="3.50.50.60:FF:000263">
    <property type="entry name" value="Zeaxanthin epoxidase, chloroplastic"/>
    <property type="match status" value="1"/>
</dbReference>
<keyword evidence="9" id="KW-0934">Plastid</keyword>
<comment type="subcellular location">
    <subcellularLocation>
        <location evidence="2">Plastid</location>
        <location evidence="2">Chloroplast</location>
    </subcellularLocation>
</comment>
<comment type="cofactor">
    <cofactor evidence="1">
        <name>FAD</name>
        <dbReference type="ChEBI" id="CHEBI:57692"/>
    </cofactor>
</comment>
<evidence type="ECO:0000256" key="3">
    <source>
        <dbReference type="ARBA" id="ARBA00004972"/>
    </source>
</evidence>
<dbReference type="Pfam" id="PF03478">
    <property type="entry name" value="Beta-prop_KIB1-4"/>
    <property type="match status" value="1"/>
</dbReference>
<dbReference type="Proteomes" id="UP000516314">
    <property type="component" value="Chromosome 5"/>
</dbReference>
<accession>A0A7G2FQ88</accession>
<protein>
    <recommendedName>
        <fullName evidence="6">Zeaxanthin epoxidase, chloroplastic</fullName>
        <ecNumber evidence="5">1.14.15.21</ecNumber>
    </recommendedName>
</protein>
<dbReference type="GO" id="GO:0071949">
    <property type="term" value="F:FAD binding"/>
    <property type="evidence" value="ECO:0007669"/>
    <property type="project" value="InterPro"/>
</dbReference>
<dbReference type="CDD" id="cd22702">
    <property type="entry name" value="FHA_ZEP-like"/>
    <property type="match status" value="1"/>
</dbReference>
<proteinExistence type="predicted"/>
<name>A0A7G2FQ88_ARATH</name>
<keyword evidence="8" id="KW-0285">Flavoprotein</keyword>
<reference evidence="16 17" key="1">
    <citation type="submission" date="2020-09" db="EMBL/GenBank/DDBJ databases">
        <authorList>
            <person name="Ashkenazy H."/>
        </authorList>
    </citation>
    <scope>NUCLEOTIDE SEQUENCE [LARGE SCALE GENOMIC DNA]</scope>
    <source>
        <strain evidence="17">cv. Cdm-0</strain>
    </source>
</reference>
<evidence type="ECO:0000256" key="12">
    <source>
        <dbReference type="ARBA" id="ARBA00022865"/>
    </source>
</evidence>
<dbReference type="Pfam" id="PF00498">
    <property type="entry name" value="FHA"/>
    <property type="match status" value="1"/>
</dbReference>
<dbReference type="SMART" id="SM00240">
    <property type="entry name" value="FHA"/>
    <property type="match status" value="1"/>
</dbReference>
<dbReference type="PANTHER" id="PTHR46496:SF1">
    <property type="entry name" value="ZEAXANTHIN EPOXIDASE, CHLOROPLASTIC"/>
    <property type="match status" value="1"/>
</dbReference>
<keyword evidence="10" id="KW-0378">Hydrolase</keyword>
<evidence type="ECO:0000256" key="4">
    <source>
        <dbReference type="ARBA" id="ARBA00005134"/>
    </source>
</evidence>
<evidence type="ECO:0000259" key="15">
    <source>
        <dbReference type="PROSITE" id="PS50006"/>
    </source>
</evidence>
<dbReference type="PANTHER" id="PTHR46496">
    <property type="match status" value="1"/>
</dbReference>
<dbReference type="Pfam" id="PF01494">
    <property type="entry name" value="FAD_binding_3"/>
    <property type="match status" value="2"/>
</dbReference>
<keyword evidence="11" id="KW-0274">FAD</keyword>
<evidence type="ECO:0000256" key="13">
    <source>
        <dbReference type="ARBA" id="ARBA00022946"/>
    </source>
</evidence>
<dbReference type="SUPFAM" id="SSF51905">
    <property type="entry name" value="FAD/NAD(P)-binding domain"/>
    <property type="match status" value="1"/>
</dbReference>
<dbReference type="InterPro" id="IPR008984">
    <property type="entry name" value="SMAD_FHA_dom_sf"/>
</dbReference>
<dbReference type="SUPFAM" id="SSF49879">
    <property type="entry name" value="SMAD/FHA domain"/>
    <property type="match status" value="1"/>
</dbReference>
<dbReference type="PROSITE" id="PS50006">
    <property type="entry name" value="FHA_DOMAIN"/>
    <property type="match status" value="1"/>
</dbReference>
<dbReference type="GO" id="GO:0052662">
    <property type="term" value="F:zeaxanthin epoxidase activity"/>
    <property type="evidence" value="ECO:0007669"/>
    <property type="project" value="UniProtKB-EC"/>
</dbReference>
<dbReference type="GO" id="GO:0009507">
    <property type="term" value="C:chloroplast"/>
    <property type="evidence" value="ECO:0007669"/>
    <property type="project" value="UniProtKB-SubCell"/>
</dbReference>
<dbReference type="FunFam" id="3.40.50.1820:FF:000736">
    <property type="entry name" value="Triacylglycerol lipase-like 1"/>
    <property type="match status" value="1"/>
</dbReference>
<gene>
    <name evidence="16" type="ORF">AT9943_LOCUS23288</name>
</gene>
<organism evidence="16 17">
    <name type="scientific">Arabidopsis thaliana</name>
    <name type="common">Mouse-ear cress</name>
    <dbReference type="NCBI Taxonomy" id="3702"/>
    <lineage>
        <taxon>Eukaryota</taxon>
        <taxon>Viridiplantae</taxon>
        <taxon>Streptophyta</taxon>
        <taxon>Embryophyta</taxon>
        <taxon>Tracheophyta</taxon>
        <taxon>Spermatophyta</taxon>
        <taxon>Magnoliopsida</taxon>
        <taxon>eudicotyledons</taxon>
        <taxon>Gunneridae</taxon>
        <taxon>Pentapetalae</taxon>
        <taxon>rosids</taxon>
        <taxon>malvids</taxon>
        <taxon>Brassicales</taxon>
        <taxon>Brassicaceae</taxon>
        <taxon>Camelineae</taxon>
        <taxon>Arabidopsis</taxon>
    </lineage>
</organism>
<dbReference type="CDD" id="cd00519">
    <property type="entry name" value="Lipase_3"/>
    <property type="match status" value="1"/>
</dbReference>
<keyword evidence="14" id="KW-0560">Oxidoreductase</keyword>
<dbReference type="Pfam" id="PF01764">
    <property type="entry name" value="Lipase_3"/>
    <property type="match status" value="1"/>
</dbReference>
<dbReference type="EMBL" id="LR881470">
    <property type="protein sequence ID" value="CAD5336074.1"/>
    <property type="molecule type" value="Genomic_DNA"/>
</dbReference>
<sequence length="1587" mass="178553">MMNSDDDDEPRGYLILRPEELRPWELVRLLFSGDIEKPRSVDSSETEEHSFRHRWLIFVSLVLLKLLRFFSKLLALVGSALEFSLNFLSNNSFSGLFLRGEVVMPQRTSENYQSFIGHLDTRVSLDMTLNREDGEKYYAALSIMASKIAYENAARIKHVVENHWNMKYLGLVDYWNEYQEKETTQAFIMSTDETTTRSNGQETTVVVAFRGTELFNSEDWCSDFDITWFELPNIGNIHGGFMKALGLQNNCSWPKEPLSNPDRKSPLAYYSIRDSLKTLIAQNKNTKFVLTGHSLGGALAILFTAVLVIHHETELLERIQGVYTYGQPRVGDSKFGEFMEKKLEKYNIKYYRFVYNNDIVPRLPYDDKDLMFKHFGTCIYYDQNYQAKVMREQSDENFFLLRGIIKMMWSAILEFIRSFTIVAEKGSEYSEGWLLKGGRALGIIVPGVSNHTPQDYVNATRLTLPCVFQVYRDSLKKPSGGKCNSFLKNSRVVSINGYEDVPRKDETALKSVIFIPTVPSLSASRALFPNHPLYCFFLVIAAPVPGLRKMGVFQSQSDMLWSFYNPQMLPFYKREEELGFSFLLNFRKRSERAASEIKGRFSNLSARRLANARFFSSSPCCFLSNKILGESSDGGKIVNYRVFDPSTEQVVTSCEKKIPKKLLGQTCVGASQGWVATMECKDLPVNLTDVFKPCVSPTRVIPLPSLGFYPTPYSTELSLSSSSLDQDQDFTVAAKFCGSHLSVCKPCWDSKWTHIETSLPLYPAYNIMFSKRDKAFYFTSVKGLYMGSLHLNSNNNKLKYQKLRLSNLPKIPDAGREMLDQCFMSKHLVESASGELFLVNWYAQCIHTEEKDGEVEGLHSKTKRFMVFREDEKSKDFSYTEDIGDLCIFLGASEAFCLTASMYPGLKPNSIYYIGHGLGSYDLTSVFALLVGERKIEMGSTPFCYSINPSPSKLDFTRTHVFSPVSKQFYLDLSSFSGKSGGVSGFRSRRALLGVKAATALVEKEEKREAVTEKKKKSRVLVAGGGIGGLVFALAAKKKGFDVLVFEKDLSAIRGEGKYRGPIQIQSNALAALEAIDIEVAEQVMEAGCITGDRINGLVDGISGTWYVKFDTFTPAASRGLPVTRVISRMTLQQILARAVGEDVIRNESNVVDFEDSGDKVTVVLENGQRYEGDLLVGADGIWSKVRNNLFGRSEATYSGYTCYTGIADFIPADIESVGYRVFLGHKQYFVSSDVGGGKMQWYAFHEEPAGGADAPNGMKKRLFEIFDGWCDNVLDLLHATEEEAILRRDIYDRSPGFTWGKGRVTLLGDSIHAMQPNMGQGGCMAIEDSFQLALELDEAWKQSVETTTPVDVVSSLKRYEESRRLRVAIIHAMARMAAIMASTYKAYLGVGLGPLSFLTKFRVPHPGRVGGRFFVDIAMPSMLDWVLGGNSEKLQGRPPNDDALERTIKGEWYLIPHGNDCCVSDTLCLTKDEDQPCIVGSEPDQDFPGMRIVIPSSQVSKMHARVIYKDGAFFLMDLRSEHGTYVTDNEGRRYRATPNFPARFRSSDIIEFGSDKKAAFRVKVIRKTPKSTRKNESNNDKLLQTA</sequence>
<dbReference type="Gene3D" id="3.50.50.60">
    <property type="entry name" value="FAD/NAD(P)-binding domain"/>
    <property type="match status" value="1"/>
</dbReference>
<comment type="pathway">
    <text evidence="3">Hormone biosynthesis.</text>
</comment>
<keyword evidence="7" id="KW-0150">Chloroplast</keyword>
<dbReference type="GO" id="GO:0009688">
    <property type="term" value="P:abscisic acid biosynthetic process"/>
    <property type="evidence" value="ECO:0007669"/>
    <property type="project" value="UniProtKB-UniPathway"/>
</dbReference>
<evidence type="ECO:0000256" key="7">
    <source>
        <dbReference type="ARBA" id="ARBA00022528"/>
    </source>
</evidence>
<dbReference type="GO" id="GO:0016787">
    <property type="term" value="F:hydrolase activity"/>
    <property type="evidence" value="ECO:0007669"/>
    <property type="project" value="UniProtKB-KW"/>
</dbReference>